<feature type="binding site" evidence="6">
    <location>
        <position position="233"/>
    </location>
    <ligand>
        <name>substrate</name>
    </ligand>
</feature>
<dbReference type="InterPro" id="IPR011404">
    <property type="entry name" value="PPi-PFK"/>
</dbReference>
<keyword evidence="3 6" id="KW-0479">Metal-binding</keyword>
<dbReference type="NCBIfam" id="NF010675">
    <property type="entry name" value="PRK14072.1"/>
    <property type="match status" value="1"/>
</dbReference>
<feature type="active site" description="Proton acceptor" evidence="6">
    <location>
        <position position="132"/>
    </location>
</feature>
<feature type="binding site" evidence="6">
    <location>
        <position position="11"/>
    </location>
    <ligand>
        <name>diphosphate</name>
        <dbReference type="ChEBI" id="CHEBI:33019"/>
    </ligand>
</feature>
<keyword evidence="2 6" id="KW-0808">Transferase</keyword>
<feature type="domain" description="Phosphofructokinase" evidence="7">
    <location>
        <begin position="4"/>
        <end position="309"/>
    </location>
</feature>
<dbReference type="HAMAP" id="MF_01978">
    <property type="entry name" value="Phosphofructokinase_II_B2"/>
    <property type="match status" value="1"/>
</dbReference>
<comment type="function">
    <text evidence="6">Catalyzes the phosphorylation of D-fructose 6-phosphate, the first committing step of glycolysis. Uses inorganic phosphate (PPi) as phosphoryl donor instead of ATP like common ATP-dependent phosphofructokinases (ATP-PFKs), which renders the reaction reversible, and can thus function both in glycolysis and gluconeogenesis. Consistently, PPi-PFK can replace the enzymes of both the forward (ATP-PFK) and reverse (fructose-bisphosphatase (FBPase)) reactions.</text>
</comment>
<evidence type="ECO:0000256" key="3">
    <source>
        <dbReference type="ARBA" id="ARBA00022723"/>
    </source>
</evidence>
<comment type="pathway">
    <text evidence="6">Carbohydrate degradation; glycolysis; D-glyceraldehyde 3-phosphate and glycerone phosphate from D-glucose: step 3/4.</text>
</comment>
<dbReference type="InterPro" id="IPR035966">
    <property type="entry name" value="PKF_sf"/>
</dbReference>
<organism evidence="8 9">
    <name type="scientific">Loigolactobacillus jiayinensis</name>
    <dbReference type="NCBI Taxonomy" id="2486016"/>
    <lineage>
        <taxon>Bacteria</taxon>
        <taxon>Bacillati</taxon>
        <taxon>Bacillota</taxon>
        <taxon>Bacilli</taxon>
        <taxon>Lactobacillales</taxon>
        <taxon>Lactobacillaceae</taxon>
        <taxon>Loigolactobacillus</taxon>
    </lineage>
</organism>
<evidence type="ECO:0000313" key="9">
    <source>
        <dbReference type="Proteomes" id="UP001596289"/>
    </source>
</evidence>
<proteinExistence type="inferred from homology"/>
<comment type="activity regulation">
    <text evidence="6">Non-allosteric.</text>
</comment>
<comment type="similarity">
    <text evidence="6">Belongs to the phosphofructokinase type A (PFKA) family. PPi-dependent PFK group II subfamily. Clade 'B2' sub-subfamily.</text>
</comment>
<gene>
    <name evidence="6" type="primary">pfp</name>
    <name evidence="8" type="ORF">ACFQGP_04235</name>
</gene>
<feature type="binding site" evidence="6">
    <location>
        <begin position="130"/>
        <end position="132"/>
    </location>
    <ligand>
        <name>substrate</name>
    </ligand>
</feature>
<name>A0ABW1RBB5_9LACO</name>
<feature type="site" description="Important for catalytic activity; stabilizes the transition state when the phosphoryl donor is PPi" evidence="6">
    <location>
        <position position="129"/>
    </location>
</feature>
<keyword evidence="6" id="KW-0963">Cytoplasm</keyword>
<dbReference type="SUPFAM" id="SSF53784">
    <property type="entry name" value="Phosphofructokinase"/>
    <property type="match status" value="1"/>
</dbReference>
<evidence type="ECO:0000313" key="8">
    <source>
        <dbReference type="EMBL" id="MFC6169786.1"/>
    </source>
</evidence>
<protein>
    <recommendedName>
        <fullName evidence="6">Pyrophosphate--fructose 6-phosphate 1-phosphotransferase</fullName>
        <ecNumber evidence="6">2.7.1.90</ecNumber>
    </recommendedName>
    <alternativeName>
        <fullName evidence="6">6-phosphofructokinase, pyrophosphate dependent</fullName>
    </alternativeName>
    <alternativeName>
        <fullName evidence="6">PPi-dependent phosphofructokinase</fullName>
        <shortName evidence="6">PPi-PFK</shortName>
    </alternativeName>
    <alternativeName>
        <fullName evidence="6">Pyrophosphate-dependent 6-phosphofructose-1-kinase</fullName>
    </alternativeName>
</protein>
<dbReference type="PIRSF" id="PIRSF036483">
    <property type="entry name" value="PFK_XF0274"/>
    <property type="match status" value="1"/>
</dbReference>
<dbReference type="PRINTS" id="PR00476">
    <property type="entry name" value="PHFRCTKINASE"/>
</dbReference>
<feature type="binding site" evidence="6">
    <location>
        <begin position="175"/>
        <end position="177"/>
    </location>
    <ligand>
        <name>substrate</name>
    </ligand>
</feature>
<keyword evidence="6" id="KW-0324">Glycolysis</keyword>
<dbReference type="Gene3D" id="3.40.50.460">
    <property type="entry name" value="Phosphofructokinase domain"/>
    <property type="match status" value="1"/>
</dbReference>
<evidence type="ECO:0000256" key="6">
    <source>
        <dbReference type="HAMAP-Rule" id="MF_01978"/>
    </source>
</evidence>
<dbReference type="EMBL" id="JBHSSL010000025">
    <property type="protein sequence ID" value="MFC6169786.1"/>
    <property type="molecule type" value="Genomic_DNA"/>
</dbReference>
<dbReference type="InterPro" id="IPR000023">
    <property type="entry name" value="Phosphofructokinase_dom"/>
</dbReference>
<dbReference type="InterPro" id="IPR050929">
    <property type="entry name" value="PFKA"/>
</dbReference>
<keyword evidence="5 6" id="KW-0460">Magnesium</keyword>
<evidence type="ECO:0000256" key="4">
    <source>
        <dbReference type="ARBA" id="ARBA00022777"/>
    </source>
</evidence>
<evidence type="ECO:0000259" key="7">
    <source>
        <dbReference type="Pfam" id="PF00365"/>
    </source>
</evidence>
<keyword evidence="9" id="KW-1185">Reference proteome</keyword>
<feature type="binding site" evidence="6">
    <location>
        <position position="104"/>
    </location>
    <ligand>
        <name>Mg(2+)</name>
        <dbReference type="ChEBI" id="CHEBI:18420"/>
        <note>catalytic</note>
    </ligand>
</feature>
<comment type="subcellular location">
    <subcellularLocation>
        <location evidence="6">Cytoplasm</location>
    </subcellularLocation>
</comment>
<dbReference type="Pfam" id="PF00365">
    <property type="entry name" value="PFK"/>
    <property type="match status" value="1"/>
</dbReference>
<evidence type="ECO:0000256" key="1">
    <source>
        <dbReference type="ARBA" id="ARBA00001946"/>
    </source>
</evidence>
<comment type="caution">
    <text evidence="8">The sequence shown here is derived from an EMBL/GenBank/DDBJ whole genome shotgun (WGS) entry which is preliminary data.</text>
</comment>
<dbReference type="PANTHER" id="PTHR45770">
    <property type="entry name" value="ATP-DEPENDENT 6-PHOSPHOFRUCTOKINASE 1"/>
    <property type="match status" value="1"/>
</dbReference>
<dbReference type="Proteomes" id="UP001596289">
    <property type="component" value="Unassembled WGS sequence"/>
</dbReference>
<dbReference type="EC" id="2.7.1.90" evidence="6"/>
<dbReference type="GO" id="GO:0047334">
    <property type="term" value="F:diphosphate-fructose-6-phosphate 1-phosphotransferase activity"/>
    <property type="evidence" value="ECO:0007669"/>
    <property type="project" value="UniProtKB-EC"/>
</dbReference>
<evidence type="ECO:0000256" key="2">
    <source>
        <dbReference type="ARBA" id="ARBA00022679"/>
    </source>
</evidence>
<comment type="cofactor">
    <cofactor evidence="1 6">
        <name>Mg(2+)</name>
        <dbReference type="ChEBI" id="CHEBI:18420"/>
    </cofactor>
</comment>
<comment type="catalytic activity">
    <reaction evidence="6">
        <text>beta-D-fructose 6-phosphate + diphosphate = beta-D-fructose 1,6-bisphosphate + phosphate + H(+)</text>
        <dbReference type="Rhea" id="RHEA:13613"/>
        <dbReference type="ChEBI" id="CHEBI:15378"/>
        <dbReference type="ChEBI" id="CHEBI:32966"/>
        <dbReference type="ChEBI" id="CHEBI:33019"/>
        <dbReference type="ChEBI" id="CHEBI:43474"/>
        <dbReference type="ChEBI" id="CHEBI:57634"/>
        <dbReference type="EC" id="2.7.1.90"/>
    </reaction>
</comment>
<dbReference type="Gene3D" id="3.40.50.450">
    <property type="match status" value="1"/>
</dbReference>
<comment type="caution">
    <text evidence="6">Lacks conserved residue(s) required for the propagation of feature annotation.</text>
</comment>
<reference evidence="9" key="1">
    <citation type="journal article" date="2019" name="Int. J. Syst. Evol. Microbiol.">
        <title>The Global Catalogue of Microorganisms (GCM) 10K type strain sequencing project: providing services to taxonomists for standard genome sequencing and annotation.</title>
        <authorList>
            <consortium name="The Broad Institute Genomics Platform"/>
            <consortium name="The Broad Institute Genome Sequencing Center for Infectious Disease"/>
            <person name="Wu L."/>
            <person name="Ma J."/>
        </authorList>
    </citation>
    <scope>NUCLEOTIDE SEQUENCE [LARGE SCALE GENOMIC DNA]</scope>
    <source>
        <strain evidence="9">CCM 8904</strain>
    </source>
</reference>
<dbReference type="RefSeq" id="WP_125551118.1">
    <property type="nucleotide sequence ID" value="NZ_JBHSSL010000025.1"/>
</dbReference>
<sequence>MQRLLVIHGGGPTAVLNSSLYGVIKAGQAQHLEVLGARNGIAGLLGEDFIPLSERSDVEIAALLHSPGTAIGSSRTPLQQQDYPHLVKILQQNQIDFVLMSGGNGTMTTAHKLATACRPTGISVLGIPKTIDNDLGGIDHAPGFLSAANYIRQTVREIAADVASLPIHVCIIELMGRNAGWLTAAAALAAKPTERLAPDLIYVPEHAFDETQFLHDVQAVYAQKGSAIVVVAEGLKNAAGQSIVPTRFKAGRAVYFGEVGSYLAEQVTKQLGLKARNEKPGLAGRASIAAQTKRDRTEAIAAGRMAVAAVLDEQTDQLVGLLTDHNAKTHYELLPLAAVAQQTRVLPAHYINAAGNGITTDYRNWLGPRLADTPLPEIVNFN</sequence>
<dbReference type="InterPro" id="IPR022953">
    <property type="entry name" value="ATP_PFK"/>
</dbReference>
<evidence type="ECO:0000256" key="5">
    <source>
        <dbReference type="ARBA" id="ARBA00022842"/>
    </source>
</evidence>
<comment type="subunit">
    <text evidence="6">Homodimer.</text>
</comment>
<keyword evidence="4 6" id="KW-0418">Kinase</keyword>
<accession>A0ABW1RBB5</accession>